<dbReference type="STRING" id="585.DR95_1544"/>
<dbReference type="GeneID" id="93395037"/>
<dbReference type="OrthoDB" id="9806372at2"/>
<dbReference type="NCBIfam" id="TIGR02106">
    <property type="entry name" value="cyd_oper_ybgT"/>
    <property type="match status" value="1"/>
</dbReference>
<proteinExistence type="predicted"/>
<reference evidence="1 4" key="2">
    <citation type="submission" date="2020-01" db="EMBL/GenBank/DDBJ databases">
        <title>The genomic epidemiology of tigecycline resistance gene tet(X) variants in a swine farm in China.</title>
        <authorList>
            <person name="Peng K."/>
            <person name="Li R."/>
        </authorList>
    </citation>
    <scope>NUCLEOTIDE SEQUENCE [LARGE SCALE GENOMIC DNA]</scope>
    <source>
        <strain evidence="1 4">ZN3</strain>
    </source>
</reference>
<dbReference type="SMR" id="A0A094UCZ6"/>
<dbReference type="eggNOG" id="COG4890">
    <property type="taxonomic scope" value="Bacteria"/>
</dbReference>
<dbReference type="RefSeq" id="WP_004244425.1">
    <property type="nucleotide sequence ID" value="NZ_BSSP01000001.1"/>
</dbReference>
<dbReference type="Proteomes" id="UP000503287">
    <property type="component" value="Chromosome"/>
</dbReference>
<dbReference type="Proteomes" id="UP000254331">
    <property type="component" value="Unassembled WGS sequence"/>
</dbReference>
<organism evidence="2 3">
    <name type="scientific">Proteus vulgaris</name>
    <dbReference type="NCBI Taxonomy" id="585"/>
    <lineage>
        <taxon>Bacteria</taxon>
        <taxon>Pseudomonadati</taxon>
        <taxon>Pseudomonadota</taxon>
        <taxon>Gammaproteobacteria</taxon>
        <taxon>Enterobacterales</taxon>
        <taxon>Morganellaceae</taxon>
        <taxon>Proteus</taxon>
    </lineage>
</organism>
<name>A0A094UCZ6_PROVU</name>
<dbReference type="InterPro" id="IPR011724">
    <property type="entry name" value="Cyd_oper_YbgT"/>
</dbReference>
<keyword evidence="4" id="KW-1185">Reference proteome</keyword>
<dbReference type="EMBL" id="CP047344">
    <property type="protein sequence ID" value="QIF93343.1"/>
    <property type="molecule type" value="Genomic_DNA"/>
</dbReference>
<reference evidence="2 3" key="1">
    <citation type="submission" date="2018-06" db="EMBL/GenBank/DDBJ databases">
        <authorList>
            <consortium name="Pathogen Informatics"/>
            <person name="Doyle S."/>
        </authorList>
    </citation>
    <scope>NUCLEOTIDE SEQUENCE [LARGE SCALE GENOMIC DNA]</scope>
    <source>
        <strain evidence="2 3">NCTC10376</strain>
    </source>
</reference>
<evidence type="ECO:0000313" key="3">
    <source>
        <dbReference type="Proteomes" id="UP000254331"/>
    </source>
</evidence>
<protein>
    <submittedName>
        <fullName evidence="1">Cytochrome bd-I oxidase subunit CydX</fullName>
    </submittedName>
    <submittedName>
        <fullName evidence="2">Predicted outer membrane lipoprotein</fullName>
    </submittedName>
</protein>
<evidence type="ECO:0000313" key="4">
    <source>
        <dbReference type="Proteomes" id="UP000503287"/>
    </source>
</evidence>
<evidence type="ECO:0000313" key="1">
    <source>
        <dbReference type="EMBL" id="QIF93343.1"/>
    </source>
</evidence>
<gene>
    <name evidence="2" type="primary">ybgT</name>
    <name evidence="1" type="synonym">cydX</name>
    <name evidence="1" type="ORF">GTH24_05325</name>
    <name evidence="2" type="ORF">NCTC10376_00698</name>
</gene>
<keyword evidence="2" id="KW-0449">Lipoprotein</keyword>
<evidence type="ECO:0000313" key="2">
    <source>
        <dbReference type="EMBL" id="SUC14880.1"/>
    </source>
</evidence>
<dbReference type="GeneID" id="32917022"/>
<dbReference type="Pfam" id="PF08173">
    <property type="entry name" value="YbgT_YccB"/>
    <property type="match status" value="1"/>
</dbReference>
<dbReference type="AlphaFoldDB" id="A0A094UCZ6"/>
<sequence length="37" mass="4138">MWYFAWLLGTLFACSIAVIAGLAYEHAEAKKTSESEE</sequence>
<dbReference type="EMBL" id="UGTW01000001">
    <property type="protein sequence ID" value="SUC14880.1"/>
    <property type="molecule type" value="Genomic_DNA"/>
</dbReference>
<dbReference type="InterPro" id="IPR012994">
    <property type="entry name" value="YbgT_YccB"/>
</dbReference>
<dbReference type="HOGENOM" id="CLU_207013_1_0_6"/>
<accession>A0A094UCZ6</accession>